<keyword evidence="10" id="KW-1185">Reference proteome</keyword>
<keyword evidence="7" id="KW-0998">Cell outer membrane</keyword>
<dbReference type="OrthoDB" id="9765571at2"/>
<dbReference type="PANTHER" id="PTHR35093">
    <property type="entry name" value="OUTER MEMBRANE PROTEIN NMB0088-RELATED"/>
    <property type="match status" value="1"/>
</dbReference>
<evidence type="ECO:0000313" key="9">
    <source>
        <dbReference type="EMBL" id="TGE15663.1"/>
    </source>
</evidence>
<proteinExistence type="inferred from homology"/>
<evidence type="ECO:0000256" key="7">
    <source>
        <dbReference type="ARBA" id="ARBA00023237"/>
    </source>
</evidence>
<comment type="similarity">
    <text evidence="2">Belongs to the OmpP1/FadL family.</text>
</comment>
<dbReference type="Gene3D" id="2.40.160.60">
    <property type="entry name" value="Outer membrane protein transport protein (OMPP1/FadL/TodX)"/>
    <property type="match status" value="1"/>
</dbReference>
<dbReference type="Proteomes" id="UP000297739">
    <property type="component" value="Unassembled WGS sequence"/>
</dbReference>
<sequence length="498" mass="53714">MKNLKYLLAVAFVGQASYGFAQYQVDALRFSQTQFGGTARTLGSGGANVAVGGDLGSLSTNPAGLGMYQRSEFSFSPGLGLGSTESKAFGTTTTDVRNSLHIGSLGAAFAKRRPDSDPTPWRGGTFAIGLTRVNDFNQSFRYGGKPAINQDILQRLSEDRGEALDDLAYDTYLTERDSKGTYIPADFSKTGELSQQETVLTTGSQTQYDFGYGASYRDQLYVGGAIGIVTTTFNSTSTLTAADPAQPDPNTTGTAFGTLTYRETLETRGAGLNVRVGAIYRPNDILRIGAAIQSPTYMGFSETYGSSLNTTFDRAVVVDGKSYTSASASTDPGEFSYVLTTPFRASGGIAAVIGKHGFVSGDVEYVDYGQARLSNDNSDPAAVNTFDFGPDNDNVRQLYRSTMNVRVGGELRFDVFRLRAGYARYGDPYKENAFDRTRNYFTAGAGIRQNNFFVDVAGVYGTNKRFYSPYALDNPQDVPVVSVDGNRYTTTVTAGWTF</sequence>
<evidence type="ECO:0008006" key="11">
    <source>
        <dbReference type="Google" id="ProtNLM"/>
    </source>
</evidence>
<evidence type="ECO:0000256" key="2">
    <source>
        <dbReference type="ARBA" id="ARBA00008163"/>
    </source>
</evidence>
<evidence type="ECO:0000256" key="6">
    <source>
        <dbReference type="ARBA" id="ARBA00023136"/>
    </source>
</evidence>
<dbReference type="InterPro" id="IPR005017">
    <property type="entry name" value="OMPP1/FadL/TodX"/>
</dbReference>
<evidence type="ECO:0000256" key="4">
    <source>
        <dbReference type="ARBA" id="ARBA00022692"/>
    </source>
</evidence>
<evidence type="ECO:0000313" key="10">
    <source>
        <dbReference type="Proteomes" id="UP000297739"/>
    </source>
</evidence>
<evidence type="ECO:0000256" key="1">
    <source>
        <dbReference type="ARBA" id="ARBA00004571"/>
    </source>
</evidence>
<dbReference type="AlphaFoldDB" id="A0A4Z0PKJ3"/>
<gene>
    <name evidence="9" type="ORF">E5J99_11805</name>
</gene>
<feature type="signal peptide" evidence="8">
    <location>
        <begin position="1"/>
        <end position="21"/>
    </location>
</feature>
<evidence type="ECO:0000256" key="3">
    <source>
        <dbReference type="ARBA" id="ARBA00022452"/>
    </source>
</evidence>
<comment type="subcellular location">
    <subcellularLocation>
        <location evidence="1">Cell outer membrane</location>
        <topology evidence="1">Multi-pass membrane protein</topology>
    </subcellularLocation>
</comment>
<keyword evidence="3" id="KW-1134">Transmembrane beta strand</keyword>
<evidence type="ECO:0000256" key="8">
    <source>
        <dbReference type="SAM" id="SignalP"/>
    </source>
</evidence>
<dbReference type="GO" id="GO:0009279">
    <property type="term" value="C:cell outer membrane"/>
    <property type="evidence" value="ECO:0007669"/>
    <property type="project" value="UniProtKB-SubCell"/>
</dbReference>
<reference evidence="9 10" key="1">
    <citation type="submission" date="2019-04" db="EMBL/GenBank/DDBJ databases">
        <authorList>
            <person name="Feng G."/>
            <person name="Zhang J."/>
            <person name="Zhu H."/>
        </authorList>
    </citation>
    <scope>NUCLEOTIDE SEQUENCE [LARGE SCALE GENOMIC DNA]</scope>
    <source>
        <strain evidence="9 10">JCM 17223</strain>
    </source>
</reference>
<keyword evidence="4" id="KW-0812">Transmembrane</keyword>
<dbReference type="RefSeq" id="WP_135498015.1">
    <property type="nucleotide sequence ID" value="NZ_SRLD01000021.1"/>
</dbReference>
<comment type="caution">
    <text evidence="9">The sequence shown here is derived from an EMBL/GenBank/DDBJ whole genome shotgun (WGS) entry which is preliminary data.</text>
</comment>
<dbReference type="EMBL" id="SRLD01000021">
    <property type="protein sequence ID" value="TGE15663.1"/>
    <property type="molecule type" value="Genomic_DNA"/>
</dbReference>
<organism evidence="9 10">
    <name type="scientific">Hymenobacter elongatus</name>
    <dbReference type="NCBI Taxonomy" id="877208"/>
    <lineage>
        <taxon>Bacteria</taxon>
        <taxon>Pseudomonadati</taxon>
        <taxon>Bacteroidota</taxon>
        <taxon>Cytophagia</taxon>
        <taxon>Cytophagales</taxon>
        <taxon>Hymenobacteraceae</taxon>
        <taxon>Hymenobacter</taxon>
    </lineage>
</organism>
<dbReference type="SUPFAM" id="SSF56935">
    <property type="entry name" value="Porins"/>
    <property type="match status" value="1"/>
</dbReference>
<name>A0A4Z0PKJ3_9BACT</name>
<keyword evidence="6" id="KW-0472">Membrane</keyword>
<dbReference type="PANTHER" id="PTHR35093:SF8">
    <property type="entry name" value="OUTER MEMBRANE PROTEIN NMB0088-RELATED"/>
    <property type="match status" value="1"/>
</dbReference>
<dbReference type="GO" id="GO:0015483">
    <property type="term" value="F:long-chain fatty acid transporting porin activity"/>
    <property type="evidence" value="ECO:0007669"/>
    <property type="project" value="TreeGrafter"/>
</dbReference>
<feature type="chain" id="PRO_5021265759" description="Hemin receptor" evidence="8">
    <location>
        <begin position="22"/>
        <end position="498"/>
    </location>
</feature>
<keyword evidence="5 8" id="KW-0732">Signal</keyword>
<evidence type="ECO:0000256" key="5">
    <source>
        <dbReference type="ARBA" id="ARBA00022729"/>
    </source>
</evidence>
<accession>A0A4Z0PKJ3</accession>
<protein>
    <recommendedName>
        <fullName evidence="11">Hemin receptor</fullName>
    </recommendedName>
</protein>